<proteinExistence type="predicted"/>
<feature type="signal peptide" evidence="2">
    <location>
        <begin position="1"/>
        <end position="17"/>
    </location>
</feature>
<feature type="region of interest" description="Disordered" evidence="1">
    <location>
        <begin position="25"/>
        <end position="102"/>
    </location>
</feature>
<dbReference type="AlphaFoldDB" id="A0A0D8XYG9"/>
<reference evidence="3 4" key="1">
    <citation type="submission" date="2013-11" db="EMBL/GenBank/DDBJ databases">
        <title>Draft genome of the bovine lungworm Dictyocaulus viviparus.</title>
        <authorList>
            <person name="Mitreva M."/>
        </authorList>
    </citation>
    <scope>NUCLEOTIDE SEQUENCE [LARGE SCALE GENOMIC DNA]</scope>
    <source>
        <strain evidence="3 4">HannoverDv2000</strain>
    </source>
</reference>
<dbReference type="Proteomes" id="UP000053766">
    <property type="component" value="Unassembled WGS sequence"/>
</dbReference>
<dbReference type="OrthoDB" id="5874467at2759"/>
<sequence length="102" mass="10929">MIVIFTIMTMMTSILIAIKLIGCGSKERPSHSTRSMQKSDPSPKSLQAKPPVKQVTPNLTPMPSKMGDDGGYESCPDMTPSELAKAADMNVNEHAANPVAVK</sequence>
<name>A0A0D8XYG9_DICVI</name>
<dbReference type="EMBL" id="KN716309">
    <property type="protein sequence ID" value="KJH47406.1"/>
    <property type="molecule type" value="Genomic_DNA"/>
</dbReference>
<evidence type="ECO:0000256" key="1">
    <source>
        <dbReference type="SAM" id="MobiDB-lite"/>
    </source>
</evidence>
<gene>
    <name evidence="3" type="ORF">DICVIV_06527</name>
</gene>
<evidence type="ECO:0008006" key="5">
    <source>
        <dbReference type="Google" id="ProtNLM"/>
    </source>
</evidence>
<feature type="chain" id="PRO_5002336330" description="Secreted protein" evidence="2">
    <location>
        <begin position="18"/>
        <end position="102"/>
    </location>
</feature>
<evidence type="ECO:0000313" key="3">
    <source>
        <dbReference type="EMBL" id="KJH47406.1"/>
    </source>
</evidence>
<accession>A0A0D8XYG9</accession>
<organism evidence="3 4">
    <name type="scientific">Dictyocaulus viviparus</name>
    <name type="common">Bovine lungworm</name>
    <dbReference type="NCBI Taxonomy" id="29172"/>
    <lineage>
        <taxon>Eukaryota</taxon>
        <taxon>Metazoa</taxon>
        <taxon>Ecdysozoa</taxon>
        <taxon>Nematoda</taxon>
        <taxon>Chromadorea</taxon>
        <taxon>Rhabditida</taxon>
        <taxon>Rhabditina</taxon>
        <taxon>Rhabditomorpha</taxon>
        <taxon>Strongyloidea</taxon>
        <taxon>Metastrongylidae</taxon>
        <taxon>Dictyocaulus</taxon>
    </lineage>
</organism>
<evidence type="ECO:0000256" key="2">
    <source>
        <dbReference type="SAM" id="SignalP"/>
    </source>
</evidence>
<evidence type="ECO:0000313" key="4">
    <source>
        <dbReference type="Proteomes" id="UP000053766"/>
    </source>
</evidence>
<keyword evidence="2" id="KW-0732">Signal</keyword>
<keyword evidence="4" id="KW-1185">Reference proteome</keyword>
<reference evidence="4" key="2">
    <citation type="journal article" date="2016" name="Sci. Rep.">
        <title>Dictyocaulus viviparus genome, variome and transcriptome elucidate lungworm biology and support future intervention.</title>
        <authorList>
            <person name="McNulty S.N."/>
            <person name="Strube C."/>
            <person name="Rosa B.A."/>
            <person name="Martin J.C."/>
            <person name="Tyagi R."/>
            <person name="Choi Y.J."/>
            <person name="Wang Q."/>
            <person name="Hallsworth Pepin K."/>
            <person name="Zhang X."/>
            <person name="Ozersky P."/>
            <person name="Wilson R.K."/>
            <person name="Sternberg P.W."/>
            <person name="Gasser R.B."/>
            <person name="Mitreva M."/>
        </authorList>
    </citation>
    <scope>NUCLEOTIDE SEQUENCE [LARGE SCALE GENOMIC DNA]</scope>
    <source>
        <strain evidence="4">HannoverDv2000</strain>
    </source>
</reference>
<feature type="compositionally biased region" description="Polar residues" evidence="1">
    <location>
        <begin position="32"/>
        <end position="45"/>
    </location>
</feature>
<protein>
    <recommendedName>
        <fullName evidence="5">Secreted protein</fullName>
    </recommendedName>
</protein>